<comment type="caution">
    <text evidence="1">The sequence shown here is derived from an EMBL/GenBank/DDBJ whole genome shotgun (WGS) entry which is preliminary data.</text>
</comment>
<gene>
    <name evidence="1" type="ORF">LCGC14_0318220</name>
</gene>
<organism evidence="1">
    <name type="scientific">marine sediment metagenome</name>
    <dbReference type="NCBI Taxonomy" id="412755"/>
    <lineage>
        <taxon>unclassified sequences</taxon>
        <taxon>metagenomes</taxon>
        <taxon>ecological metagenomes</taxon>
    </lineage>
</organism>
<sequence length="67" mass="7580">MKNLGDGISRYLDGLYEPYPIIHMDAPYGIGVAMICKRCENIMMLVPNVRKPCCLKCGQYHILSGKF</sequence>
<accession>A0A0F9WS08</accession>
<protein>
    <submittedName>
        <fullName evidence="1">Uncharacterized protein</fullName>
    </submittedName>
</protein>
<evidence type="ECO:0000313" key="1">
    <source>
        <dbReference type="EMBL" id="KKN81563.1"/>
    </source>
</evidence>
<dbReference type="AlphaFoldDB" id="A0A0F9WS08"/>
<reference evidence="1" key="1">
    <citation type="journal article" date="2015" name="Nature">
        <title>Complex archaea that bridge the gap between prokaryotes and eukaryotes.</title>
        <authorList>
            <person name="Spang A."/>
            <person name="Saw J.H."/>
            <person name="Jorgensen S.L."/>
            <person name="Zaremba-Niedzwiedzka K."/>
            <person name="Martijn J."/>
            <person name="Lind A.E."/>
            <person name="van Eijk R."/>
            <person name="Schleper C."/>
            <person name="Guy L."/>
            <person name="Ettema T.J."/>
        </authorList>
    </citation>
    <scope>NUCLEOTIDE SEQUENCE</scope>
</reference>
<proteinExistence type="predicted"/>
<name>A0A0F9WS08_9ZZZZ</name>
<dbReference type="EMBL" id="LAZR01000213">
    <property type="protein sequence ID" value="KKN81563.1"/>
    <property type="molecule type" value="Genomic_DNA"/>
</dbReference>